<dbReference type="PROSITE" id="PS51272">
    <property type="entry name" value="SLH"/>
    <property type="match status" value="2"/>
</dbReference>
<feature type="compositionally biased region" description="Polar residues" evidence="1">
    <location>
        <begin position="197"/>
        <end position="211"/>
    </location>
</feature>
<protein>
    <submittedName>
        <fullName evidence="4">S-layer homology domain-containing protein</fullName>
    </submittedName>
</protein>
<feature type="region of interest" description="Disordered" evidence="1">
    <location>
        <begin position="154"/>
        <end position="211"/>
    </location>
</feature>
<reference evidence="4 5" key="2">
    <citation type="submission" date="2018-03" db="EMBL/GenBank/DDBJ databases">
        <title>The ancient ancestry and fast evolution of plastids.</title>
        <authorList>
            <person name="Moore K.R."/>
            <person name="Magnabosco C."/>
            <person name="Momper L."/>
            <person name="Gold D.A."/>
            <person name="Bosak T."/>
            <person name="Fournier G.P."/>
        </authorList>
    </citation>
    <scope>NUCLEOTIDE SEQUENCE [LARGE SCALE GENOMIC DNA]</scope>
    <source>
        <strain evidence="4 5">ULC007</strain>
    </source>
</reference>
<organism evidence="4 5">
    <name type="scientific">Phormidesmis priestleyi ULC007</name>
    <dbReference type="NCBI Taxonomy" id="1920490"/>
    <lineage>
        <taxon>Bacteria</taxon>
        <taxon>Bacillati</taxon>
        <taxon>Cyanobacteriota</taxon>
        <taxon>Cyanophyceae</taxon>
        <taxon>Leptolyngbyales</taxon>
        <taxon>Leptolyngbyaceae</taxon>
        <taxon>Phormidesmis</taxon>
    </lineage>
</organism>
<dbReference type="AlphaFoldDB" id="A0A2T1DGQ7"/>
<evidence type="ECO:0000259" key="3">
    <source>
        <dbReference type="PROSITE" id="PS51272"/>
    </source>
</evidence>
<feature type="domain" description="SLH" evidence="3">
    <location>
        <begin position="209"/>
        <end position="279"/>
    </location>
</feature>
<keyword evidence="2" id="KW-0732">Signal</keyword>
<proteinExistence type="predicted"/>
<dbReference type="EMBL" id="PVWG01000009">
    <property type="protein sequence ID" value="PSB19668.1"/>
    <property type="molecule type" value="Genomic_DNA"/>
</dbReference>
<feature type="domain" description="SLH" evidence="3">
    <location>
        <begin position="288"/>
        <end position="356"/>
    </location>
</feature>
<feature type="chain" id="PRO_5015628292" evidence="2">
    <location>
        <begin position="24"/>
        <end position="440"/>
    </location>
</feature>
<dbReference type="PANTHER" id="PTHR33740:SF3">
    <property type="entry name" value="GPI-ANCHORED ADHESIN-LIKE PROTEIN"/>
    <property type="match status" value="1"/>
</dbReference>
<feature type="compositionally biased region" description="Low complexity" evidence="1">
    <location>
        <begin position="168"/>
        <end position="186"/>
    </location>
</feature>
<feature type="compositionally biased region" description="Polar residues" evidence="1">
    <location>
        <begin position="154"/>
        <end position="167"/>
    </location>
</feature>
<dbReference type="Proteomes" id="UP000238634">
    <property type="component" value="Unassembled WGS sequence"/>
</dbReference>
<accession>A0A2T1DGQ7</accession>
<name>A0A2T1DGQ7_9CYAN</name>
<dbReference type="STRING" id="1920490.GCA_001895925_00180"/>
<evidence type="ECO:0000256" key="1">
    <source>
        <dbReference type="SAM" id="MobiDB-lite"/>
    </source>
</evidence>
<comment type="caution">
    <text evidence="4">The sequence shown here is derived from an EMBL/GenBank/DDBJ whole genome shotgun (WGS) entry which is preliminary data.</text>
</comment>
<dbReference type="PANTHER" id="PTHR33740">
    <property type="entry name" value="GPI-ANCHORED ADHESIN-LIKE PROTEIN"/>
    <property type="match status" value="1"/>
</dbReference>
<dbReference type="InterPro" id="IPR001119">
    <property type="entry name" value="SLH_dom"/>
</dbReference>
<dbReference type="Pfam" id="PF00395">
    <property type="entry name" value="SLH"/>
    <property type="match status" value="2"/>
</dbReference>
<dbReference type="OrthoDB" id="452152at2"/>
<evidence type="ECO:0000313" key="5">
    <source>
        <dbReference type="Proteomes" id="UP000238634"/>
    </source>
</evidence>
<dbReference type="RefSeq" id="WP_073071738.1">
    <property type="nucleotide sequence ID" value="NZ_MPPI01000012.1"/>
</dbReference>
<feature type="region of interest" description="Disordered" evidence="1">
    <location>
        <begin position="43"/>
        <end position="64"/>
    </location>
</feature>
<evidence type="ECO:0000313" key="4">
    <source>
        <dbReference type="EMBL" id="PSB19668.1"/>
    </source>
</evidence>
<keyword evidence="5" id="KW-1185">Reference proteome</keyword>
<feature type="compositionally biased region" description="Polar residues" evidence="1">
    <location>
        <begin position="50"/>
        <end position="64"/>
    </location>
</feature>
<reference evidence="4 5" key="1">
    <citation type="submission" date="2018-02" db="EMBL/GenBank/DDBJ databases">
        <authorList>
            <person name="Cohen D.B."/>
            <person name="Kent A.D."/>
        </authorList>
    </citation>
    <scope>NUCLEOTIDE SEQUENCE [LARGE SCALE GENOMIC DNA]</scope>
    <source>
        <strain evidence="4 5">ULC007</strain>
    </source>
</reference>
<evidence type="ECO:0000256" key="2">
    <source>
        <dbReference type="SAM" id="SignalP"/>
    </source>
</evidence>
<feature type="signal peptide" evidence="2">
    <location>
        <begin position="1"/>
        <end position="23"/>
    </location>
</feature>
<gene>
    <name evidence="4" type="ORF">C7B65_10245</name>
</gene>
<sequence>MALKRFTTSLGLAAFLILPIAGCTNSPVGKSFQGAFEADPQLKDNGSAIGATQTPQPSPVAQTDQAQLPANFPAEIPIYPNRSLLEVDANQPNQGVLTRWSSQDKSDQIVAFYLQELQKNGWTLDGQPIDKTQGTFEANRDGLQAIVTVQSNSQPGTSAGFSIQASRTQPTQSASPSASVPQPGSPEFIGPMPQVAAPTSNSSPVASEPQTFTDLDKAPKELSQYAKDLTQLGVLSLSSNNKSGTSKTLFEPNKTITRREYARWLVAANNRIYTSRPARQIRLGVETSQPAFQDVSRTDPDFPAIQGLAEAGLISSSLSGDSTTVLFRPNAPLSREDLILWKLPIDTRQTLPSATIDAVKQTWGFQDAARIDSKALRAVLADFQNGDQANIRRAFGYTTLFQPKRTVTRAEAAAVLWYFGFQGDGLSATEALKGGARSNP</sequence>